<dbReference type="AlphaFoldDB" id="A0A2P7RR60"/>
<dbReference type="InterPro" id="IPR036597">
    <property type="entry name" value="Fido-like_dom_sf"/>
</dbReference>
<dbReference type="Gene3D" id="1.10.3290.10">
    <property type="entry name" value="Fido-like domain"/>
    <property type="match status" value="1"/>
</dbReference>
<dbReference type="SUPFAM" id="SSF140931">
    <property type="entry name" value="Fic-like"/>
    <property type="match status" value="1"/>
</dbReference>
<name>A0A2P7RR60_9HYPH</name>
<proteinExistence type="predicted"/>
<dbReference type="RefSeq" id="WP_106727382.1">
    <property type="nucleotide sequence ID" value="NZ_PXYL01000032.1"/>
</dbReference>
<reference evidence="1 2" key="1">
    <citation type="submission" date="2018-03" db="EMBL/GenBank/DDBJ databases">
        <title>The draft genome of Mesorhizobium soli JCM 19897.</title>
        <authorList>
            <person name="Li L."/>
            <person name="Liu L."/>
            <person name="Liang L."/>
            <person name="Wang T."/>
            <person name="Zhang X."/>
        </authorList>
    </citation>
    <scope>NUCLEOTIDE SEQUENCE [LARGE SCALE GENOMIC DNA]</scope>
    <source>
        <strain evidence="1 2">JCM 19897</strain>
    </source>
</reference>
<dbReference type="OrthoDB" id="9813719at2"/>
<dbReference type="Proteomes" id="UP000240653">
    <property type="component" value="Unassembled WGS sequence"/>
</dbReference>
<organism evidence="1 2">
    <name type="scientific">Pseudaminobacter soli</name>
    <name type="common">ex Li et al. 2025</name>
    <dbReference type="NCBI Taxonomy" id="1295366"/>
    <lineage>
        <taxon>Bacteria</taxon>
        <taxon>Pseudomonadati</taxon>
        <taxon>Pseudomonadota</taxon>
        <taxon>Alphaproteobacteria</taxon>
        <taxon>Hyphomicrobiales</taxon>
        <taxon>Phyllobacteriaceae</taxon>
        <taxon>Pseudaminobacter</taxon>
    </lineage>
</organism>
<comment type="caution">
    <text evidence="1">The sequence shown here is derived from an EMBL/GenBank/DDBJ whole genome shotgun (WGS) entry which is preliminary data.</text>
</comment>
<accession>A0A2P7RR60</accession>
<evidence type="ECO:0000313" key="2">
    <source>
        <dbReference type="Proteomes" id="UP000240653"/>
    </source>
</evidence>
<protein>
    <submittedName>
        <fullName evidence="1">Uncharacterized protein</fullName>
    </submittedName>
</protein>
<keyword evidence="2" id="KW-1185">Reference proteome</keyword>
<sequence>MRRICMPISAPSFRPGTGQKLRVGAWRDDSGEQMQVVSGSFGHEKVHYVAPPADRLEAEMSAFLEWFNAPTKIDPIVKAAVAHLWFVALKAVLEPPGFVG</sequence>
<dbReference type="EMBL" id="PXYL01000032">
    <property type="protein sequence ID" value="PSJ52702.1"/>
    <property type="molecule type" value="Genomic_DNA"/>
</dbReference>
<evidence type="ECO:0000313" key="1">
    <source>
        <dbReference type="EMBL" id="PSJ52702.1"/>
    </source>
</evidence>
<gene>
    <name evidence="1" type="ORF">C7I85_28525</name>
</gene>